<keyword evidence="4" id="KW-1185">Reference proteome</keyword>
<evidence type="ECO:0000256" key="2">
    <source>
        <dbReference type="SAM" id="MobiDB-lite"/>
    </source>
</evidence>
<dbReference type="PANTHER" id="PTHR18947:SF28">
    <property type="entry name" value="GIRDIN, ISOFORM A"/>
    <property type="match status" value="1"/>
</dbReference>
<dbReference type="SUPFAM" id="SSF57997">
    <property type="entry name" value="Tropomyosin"/>
    <property type="match status" value="1"/>
</dbReference>
<evidence type="ECO:0000256" key="1">
    <source>
        <dbReference type="SAM" id="Coils"/>
    </source>
</evidence>
<dbReference type="GO" id="GO:0051959">
    <property type="term" value="F:dynein light intermediate chain binding"/>
    <property type="evidence" value="ECO:0007669"/>
    <property type="project" value="TreeGrafter"/>
</dbReference>
<dbReference type="Proteomes" id="UP001187734">
    <property type="component" value="Unassembled WGS sequence"/>
</dbReference>
<evidence type="ECO:0000313" key="4">
    <source>
        <dbReference type="Proteomes" id="UP001187734"/>
    </source>
</evidence>
<dbReference type="GO" id="GO:0031122">
    <property type="term" value="P:cytoplasmic microtubule organization"/>
    <property type="evidence" value="ECO:0007669"/>
    <property type="project" value="TreeGrafter"/>
</dbReference>
<reference evidence="3" key="1">
    <citation type="submission" date="2018-03" db="EMBL/GenBank/DDBJ databases">
        <authorList>
            <person name="Guldener U."/>
        </authorList>
    </citation>
    <scope>NUCLEOTIDE SEQUENCE</scope>
</reference>
<dbReference type="Gene3D" id="1.20.5.340">
    <property type="match status" value="1"/>
</dbReference>
<proteinExistence type="predicted"/>
<gene>
    <name evidence="3" type="ORF">FTOL_03247</name>
</gene>
<feature type="region of interest" description="Disordered" evidence="2">
    <location>
        <begin position="1"/>
        <end position="23"/>
    </location>
</feature>
<dbReference type="GO" id="GO:0005737">
    <property type="term" value="C:cytoplasm"/>
    <property type="evidence" value="ECO:0007669"/>
    <property type="project" value="TreeGrafter"/>
</dbReference>
<sequence length="435" mass="48852">MARKNSATAELHTLARTTRSTAAAAEQDPVLTFLPHQGLTSSIQPRTVEPRPPKATDKIKVSDFQRDWKLRDGVIVDSFVAGFQVIENNIAPLLVDELVKFLVDTWREDQRDGSEKSLTPKEHRLYNTLTSKDEATKSLNYAYWYYLAAWYGPGHPDLKTIRNDISAVWGVDFPTDAMFYPHGISDKHQKRLYAGIGLVFESEASGSPGGHPTPRPRAPSGLESSVQQPAPKAQAPFRPAIQTRDTQVEARQQEIVNAIENNPVGSVLGKFVPNINPKFLKSTASANENNLKKLKSELSATRRELEQSNTKVAILEENLDSLQDTHHATQQKVEGLENGLERVQKDNKQLQNQNTQLAERLDKVEGNLNRSKKYASDLEGKLDKADDRMDALENKLEEANERAKKAIEMSAFNHALIEERIKEEIHDEDDDEDES</sequence>
<feature type="region of interest" description="Disordered" evidence="2">
    <location>
        <begin position="203"/>
        <end position="235"/>
    </location>
</feature>
<dbReference type="AlphaFoldDB" id="A0AAE8SFI1"/>
<dbReference type="GO" id="GO:0030705">
    <property type="term" value="P:cytoskeleton-dependent intracellular transport"/>
    <property type="evidence" value="ECO:0007669"/>
    <property type="project" value="TreeGrafter"/>
</dbReference>
<dbReference type="GO" id="GO:0008017">
    <property type="term" value="F:microtubule binding"/>
    <property type="evidence" value="ECO:0007669"/>
    <property type="project" value="TreeGrafter"/>
</dbReference>
<feature type="compositionally biased region" description="Low complexity" evidence="2">
    <location>
        <begin position="14"/>
        <end position="23"/>
    </location>
</feature>
<keyword evidence="1" id="KW-0175">Coiled coil</keyword>
<organism evidence="3 4">
    <name type="scientific">Fusarium torulosum</name>
    <dbReference type="NCBI Taxonomy" id="33205"/>
    <lineage>
        <taxon>Eukaryota</taxon>
        <taxon>Fungi</taxon>
        <taxon>Dikarya</taxon>
        <taxon>Ascomycota</taxon>
        <taxon>Pezizomycotina</taxon>
        <taxon>Sordariomycetes</taxon>
        <taxon>Hypocreomycetidae</taxon>
        <taxon>Hypocreales</taxon>
        <taxon>Nectriaceae</taxon>
        <taxon>Fusarium</taxon>
    </lineage>
</organism>
<comment type="caution">
    <text evidence="3">The sequence shown here is derived from an EMBL/GenBank/DDBJ whole genome shotgun (WGS) entry which is preliminary data.</text>
</comment>
<dbReference type="PANTHER" id="PTHR18947">
    <property type="entry name" value="HOOK PROTEINS"/>
    <property type="match status" value="1"/>
</dbReference>
<accession>A0AAE8SFI1</accession>
<evidence type="ECO:0000313" key="3">
    <source>
        <dbReference type="EMBL" id="SPJ73517.1"/>
    </source>
</evidence>
<name>A0AAE8SFI1_9HYPO</name>
<dbReference type="EMBL" id="ONZP01000096">
    <property type="protein sequence ID" value="SPJ73517.1"/>
    <property type="molecule type" value="Genomic_DNA"/>
</dbReference>
<protein>
    <submittedName>
        <fullName evidence="3">Uncharacterized protein</fullName>
    </submittedName>
</protein>
<feature type="coiled-coil region" evidence="1">
    <location>
        <begin position="284"/>
        <end position="409"/>
    </location>
</feature>
<dbReference type="GO" id="GO:0005815">
    <property type="term" value="C:microtubule organizing center"/>
    <property type="evidence" value="ECO:0007669"/>
    <property type="project" value="TreeGrafter"/>
</dbReference>